<name>A0ACD3AIB3_9AGAR</name>
<gene>
    <name evidence="1" type="ORF">BDN72DRAFT_845502</name>
</gene>
<evidence type="ECO:0000313" key="1">
    <source>
        <dbReference type="EMBL" id="TFK65500.1"/>
    </source>
</evidence>
<sequence>MDKFVDENLVHCANSNVFQYYDSGAGTGRVDMTCALASFIVTVVDVEEKGYDERTR</sequence>
<dbReference type="Proteomes" id="UP000308600">
    <property type="component" value="Unassembled WGS sequence"/>
</dbReference>
<keyword evidence="2" id="KW-1185">Reference proteome</keyword>
<reference evidence="1 2" key="1">
    <citation type="journal article" date="2019" name="Nat. Ecol. Evol.">
        <title>Megaphylogeny resolves global patterns of mushroom evolution.</title>
        <authorList>
            <person name="Varga T."/>
            <person name="Krizsan K."/>
            <person name="Foldi C."/>
            <person name="Dima B."/>
            <person name="Sanchez-Garcia M."/>
            <person name="Sanchez-Ramirez S."/>
            <person name="Szollosi G.J."/>
            <person name="Szarkandi J.G."/>
            <person name="Papp V."/>
            <person name="Albert L."/>
            <person name="Andreopoulos W."/>
            <person name="Angelini C."/>
            <person name="Antonin V."/>
            <person name="Barry K.W."/>
            <person name="Bougher N.L."/>
            <person name="Buchanan P."/>
            <person name="Buyck B."/>
            <person name="Bense V."/>
            <person name="Catcheside P."/>
            <person name="Chovatia M."/>
            <person name="Cooper J."/>
            <person name="Damon W."/>
            <person name="Desjardin D."/>
            <person name="Finy P."/>
            <person name="Geml J."/>
            <person name="Haridas S."/>
            <person name="Hughes K."/>
            <person name="Justo A."/>
            <person name="Karasinski D."/>
            <person name="Kautmanova I."/>
            <person name="Kiss B."/>
            <person name="Kocsube S."/>
            <person name="Kotiranta H."/>
            <person name="LaButti K.M."/>
            <person name="Lechner B.E."/>
            <person name="Liimatainen K."/>
            <person name="Lipzen A."/>
            <person name="Lukacs Z."/>
            <person name="Mihaltcheva S."/>
            <person name="Morgado L.N."/>
            <person name="Niskanen T."/>
            <person name="Noordeloos M.E."/>
            <person name="Ohm R.A."/>
            <person name="Ortiz-Santana B."/>
            <person name="Ovrebo C."/>
            <person name="Racz N."/>
            <person name="Riley R."/>
            <person name="Savchenko A."/>
            <person name="Shiryaev A."/>
            <person name="Soop K."/>
            <person name="Spirin V."/>
            <person name="Szebenyi C."/>
            <person name="Tomsovsky M."/>
            <person name="Tulloss R.E."/>
            <person name="Uehling J."/>
            <person name="Grigoriev I.V."/>
            <person name="Vagvolgyi C."/>
            <person name="Papp T."/>
            <person name="Martin F.M."/>
            <person name="Miettinen O."/>
            <person name="Hibbett D.S."/>
            <person name="Nagy L.G."/>
        </authorList>
    </citation>
    <scope>NUCLEOTIDE SEQUENCE [LARGE SCALE GENOMIC DNA]</scope>
    <source>
        <strain evidence="1 2">NL-1719</strain>
    </source>
</reference>
<accession>A0ACD3AIB3</accession>
<evidence type="ECO:0000313" key="2">
    <source>
        <dbReference type="Proteomes" id="UP000308600"/>
    </source>
</evidence>
<organism evidence="1 2">
    <name type="scientific">Pluteus cervinus</name>
    <dbReference type="NCBI Taxonomy" id="181527"/>
    <lineage>
        <taxon>Eukaryota</taxon>
        <taxon>Fungi</taxon>
        <taxon>Dikarya</taxon>
        <taxon>Basidiomycota</taxon>
        <taxon>Agaricomycotina</taxon>
        <taxon>Agaricomycetes</taxon>
        <taxon>Agaricomycetidae</taxon>
        <taxon>Agaricales</taxon>
        <taxon>Pluteineae</taxon>
        <taxon>Pluteaceae</taxon>
        <taxon>Pluteus</taxon>
    </lineage>
</organism>
<proteinExistence type="predicted"/>
<protein>
    <submittedName>
        <fullName evidence="1">Uncharacterized protein</fullName>
    </submittedName>
</protein>
<dbReference type="EMBL" id="ML208434">
    <property type="protein sequence ID" value="TFK65500.1"/>
    <property type="molecule type" value="Genomic_DNA"/>
</dbReference>